<dbReference type="OrthoDB" id="9400281at2759"/>
<organism evidence="1 2">
    <name type="scientific">Hirundo rustica rustica</name>
    <dbReference type="NCBI Taxonomy" id="333673"/>
    <lineage>
        <taxon>Eukaryota</taxon>
        <taxon>Metazoa</taxon>
        <taxon>Chordata</taxon>
        <taxon>Craniata</taxon>
        <taxon>Vertebrata</taxon>
        <taxon>Euteleostomi</taxon>
        <taxon>Archelosauria</taxon>
        <taxon>Archosauria</taxon>
        <taxon>Dinosauria</taxon>
        <taxon>Saurischia</taxon>
        <taxon>Theropoda</taxon>
        <taxon>Coelurosauria</taxon>
        <taxon>Aves</taxon>
        <taxon>Neognathae</taxon>
        <taxon>Neoaves</taxon>
        <taxon>Telluraves</taxon>
        <taxon>Australaves</taxon>
        <taxon>Passeriformes</taxon>
        <taxon>Sylvioidea</taxon>
        <taxon>Hirundinidae</taxon>
        <taxon>Hirundo</taxon>
    </lineage>
</organism>
<evidence type="ECO:0000313" key="2">
    <source>
        <dbReference type="Proteomes" id="UP000269221"/>
    </source>
</evidence>
<keyword evidence="2" id="KW-1185">Reference proteome</keyword>
<sequence>MFLPFDQLGGSPLDLFQHVLNLLMLRPPELDAALSLEGRERKNPCLLVRLFLMQAKFGFDVELWLSELSGLGSLAFDPQVLFCWAAFQPLFLKPVTEPAVAVTKEKDLALGLVELHTNVLSPLIQPLQMPLQSLPALQQINTPAQLAVIHKLIEGKLELFLQMINKEINENRPQY</sequence>
<proteinExistence type="predicted"/>
<accession>A0A3M0JI72</accession>
<reference evidence="1 2" key="1">
    <citation type="submission" date="2018-07" db="EMBL/GenBank/DDBJ databases">
        <title>A high quality draft genome assembly of the barn swallow (H. rustica rustica).</title>
        <authorList>
            <person name="Formenti G."/>
            <person name="Chiara M."/>
            <person name="Poveda L."/>
            <person name="Francoijs K.-J."/>
            <person name="Bonisoli-Alquati A."/>
            <person name="Canova L."/>
            <person name="Gianfranceschi L."/>
            <person name="Horner D.S."/>
            <person name="Saino N."/>
        </authorList>
    </citation>
    <scope>NUCLEOTIDE SEQUENCE [LARGE SCALE GENOMIC DNA]</scope>
    <source>
        <strain evidence="1">Chelidonia</strain>
        <tissue evidence="1">Blood</tissue>
    </source>
</reference>
<comment type="caution">
    <text evidence="1">The sequence shown here is derived from an EMBL/GenBank/DDBJ whole genome shotgun (WGS) entry which is preliminary data.</text>
</comment>
<dbReference type="AlphaFoldDB" id="A0A3M0JI72"/>
<dbReference type="Proteomes" id="UP000269221">
    <property type="component" value="Unassembled WGS sequence"/>
</dbReference>
<name>A0A3M0JI72_HIRRU</name>
<protein>
    <submittedName>
        <fullName evidence="1">Uncharacterized protein</fullName>
    </submittedName>
</protein>
<dbReference type="EMBL" id="QRBI01000144">
    <property type="protein sequence ID" value="RMC00686.1"/>
    <property type="molecule type" value="Genomic_DNA"/>
</dbReference>
<evidence type="ECO:0000313" key="1">
    <source>
        <dbReference type="EMBL" id="RMC00686.1"/>
    </source>
</evidence>
<gene>
    <name evidence="1" type="ORF">DUI87_23304</name>
</gene>